<evidence type="ECO:0000313" key="2">
    <source>
        <dbReference type="Proteomes" id="UP000006265"/>
    </source>
</evidence>
<dbReference type="RefSeq" id="WP_005629846.1">
    <property type="nucleotide sequence ID" value="NZ_AMRA01000097.1"/>
</dbReference>
<reference evidence="1 2" key="1">
    <citation type="journal article" date="2012" name="J. Bacteriol.">
        <title>Genome sequence of Mycobacterium hassiacum DSM 44199, a rare source of heat-stable mycobacterial proteins.</title>
        <authorList>
            <person name="Tiago I."/>
            <person name="Maranha A."/>
            <person name="Mendes V."/>
            <person name="Alarico S."/>
            <person name="Moynihan P.J."/>
            <person name="Clarke A.J."/>
            <person name="Macedo-Ribeiro S."/>
            <person name="Pereira P.J."/>
            <person name="Empadinhas N."/>
        </authorList>
    </citation>
    <scope>NUCLEOTIDE SEQUENCE [LARGE SCALE GENOMIC DNA]</scope>
    <source>
        <strain evidence="2">DSM 44199 / CIP 105218 / JCM 12690 / 3849</strain>
    </source>
</reference>
<proteinExistence type="predicted"/>
<dbReference type="PATRIC" id="fig|1122247.3.peg.3395"/>
<dbReference type="EMBL" id="AMRA01000097">
    <property type="protein sequence ID" value="EKF22466.1"/>
    <property type="molecule type" value="Genomic_DNA"/>
</dbReference>
<protein>
    <submittedName>
        <fullName evidence="1">Uncharacterized protein</fullName>
    </submittedName>
</protein>
<dbReference type="OrthoDB" id="4629325at2"/>
<dbReference type="STRING" id="1122247.GCA_000379865_00915"/>
<dbReference type="AlphaFoldDB" id="K5BEP2"/>
<accession>K5BEP2</accession>
<name>K5BEP2_MYCHD</name>
<organism evidence="1 2">
    <name type="scientific">Mycolicibacterium hassiacum (strain DSM 44199 / CIP 105218 / JCM 12690 / 3849)</name>
    <name type="common">Mycobacterium hassiacum</name>
    <dbReference type="NCBI Taxonomy" id="1122247"/>
    <lineage>
        <taxon>Bacteria</taxon>
        <taxon>Bacillati</taxon>
        <taxon>Actinomycetota</taxon>
        <taxon>Actinomycetes</taxon>
        <taxon>Mycobacteriales</taxon>
        <taxon>Mycobacteriaceae</taxon>
        <taxon>Mycolicibacterium</taxon>
    </lineage>
</organism>
<comment type="caution">
    <text evidence="1">The sequence shown here is derived from an EMBL/GenBank/DDBJ whole genome shotgun (WGS) entry which is preliminary data.</text>
</comment>
<evidence type="ECO:0000313" key="1">
    <source>
        <dbReference type="EMBL" id="EKF22466.1"/>
    </source>
</evidence>
<gene>
    <name evidence="1" type="ORF">C731_3539</name>
</gene>
<dbReference type="Proteomes" id="UP000006265">
    <property type="component" value="Unassembled WGS sequence"/>
</dbReference>
<dbReference type="eggNOG" id="ENOG5030SHX">
    <property type="taxonomic scope" value="Bacteria"/>
</dbReference>
<sequence>MRITVRHLSPLFAGAGVAAAILAAPAAGANPEPGLLPQCVNTGGAAAFGGSNTECESPGNVQIDSTPAEQEFVGPWGSMWEGEGFFFP</sequence>
<keyword evidence="2" id="KW-1185">Reference proteome</keyword>